<proteinExistence type="predicted"/>
<protein>
    <submittedName>
        <fullName evidence="1">Uncharacterized protein</fullName>
    </submittedName>
</protein>
<dbReference type="Proteomes" id="UP000765509">
    <property type="component" value="Unassembled WGS sequence"/>
</dbReference>
<sequence length="98" mass="11154">MGHEHGTQAKIELTHPQMGLAQSMLEQSKVRHQRNQACKAHNVAKCASHKELQKWLKAELTANFHGRRSAVHAHCLFLLKFRDKNFSSLPAPRSTEEC</sequence>
<keyword evidence="2" id="KW-1185">Reference proteome</keyword>
<reference evidence="1" key="1">
    <citation type="submission" date="2021-03" db="EMBL/GenBank/DDBJ databases">
        <title>Draft genome sequence of rust myrtle Austropuccinia psidii MF-1, a brazilian biotype.</title>
        <authorList>
            <person name="Quecine M.C."/>
            <person name="Pachon D.M.R."/>
            <person name="Bonatelli M.L."/>
            <person name="Correr F.H."/>
            <person name="Franceschini L.M."/>
            <person name="Leite T.F."/>
            <person name="Margarido G.R.A."/>
            <person name="Almeida C.A."/>
            <person name="Ferrarezi J.A."/>
            <person name="Labate C.A."/>
        </authorList>
    </citation>
    <scope>NUCLEOTIDE SEQUENCE</scope>
    <source>
        <strain evidence="1">MF-1</strain>
    </source>
</reference>
<name>A0A9Q3CW57_9BASI</name>
<accession>A0A9Q3CW57</accession>
<organism evidence="1 2">
    <name type="scientific">Austropuccinia psidii MF-1</name>
    <dbReference type="NCBI Taxonomy" id="1389203"/>
    <lineage>
        <taxon>Eukaryota</taxon>
        <taxon>Fungi</taxon>
        <taxon>Dikarya</taxon>
        <taxon>Basidiomycota</taxon>
        <taxon>Pucciniomycotina</taxon>
        <taxon>Pucciniomycetes</taxon>
        <taxon>Pucciniales</taxon>
        <taxon>Sphaerophragmiaceae</taxon>
        <taxon>Austropuccinia</taxon>
    </lineage>
</organism>
<dbReference type="AlphaFoldDB" id="A0A9Q3CW57"/>
<evidence type="ECO:0000313" key="2">
    <source>
        <dbReference type="Proteomes" id="UP000765509"/>
    </source>
</evidence>
<dbReference type="EMBL" id="AVOT02011346">
    <property type="protein sequence ID" value="MBW0491959.1"/>
    <property type="molecule type" value="Genomic_DNA"/>
</dbReference>
<comment type="caution">
    <text evidence="1">The sequence shown here is derived from an EMBL/GenBank/DDBJ whole genome shotgun (WGS) entry which is preliminary data.</text>
</comment>
<evidence type="ECO:0000313" key="1">
    <source>
        <dbReference type="EMBL" id="MBW0491959.1"/>
    </source>
</evidence>
<gene>
    <name evidence="1" type="ORF">O181_031674</name>
</gene>